<dbReference type="InterPro" id="IPR036291">
    <property type="entry name" value="NAD(P)-bd_dom_sf"/>
</dbReference>
<dbReference type="Gene3D" id="3.40.50.720">
    <property type="entry name" value="NAD(P)-binding Rossmann-like Domain"/>
    <property type="match status" value="1"/>
</dbReference>
<dbReference type="CDD" id="cd05266">
    <property type="entry name" value="SDR_a4"/>
    <property type="match status" value="1"/>
</dbReference>
<dbReference type="Proteomes" id="UP000295367">
    <property type="component" value="Unassembled WGS sequence"/>
</dbReference>
<dbReference type="SUPFAM" id="SSF51735">
    <property type="entry name" value="NAD(P)-binding Rossmann-fold domains"/>
    <property type="match status" value="1"/>
</dbReference>
<sequence>MRMRRLLIIGFGDVAQRTLPYLRKNYHIYALTRNKERFSEIRALGVTPVLGDLDEPKSLKRISGLADLVLHFAPPQNNGKKDKRTRHFLSALNKSKILPQRLVYISTSGVYGNCNGEWVSESRPTAPKSARGIRRADAEKVLRAWSRRTGTSVSILRVPGIYGADRLPITRLQNQTPALNSDEDCYTNHIHKDDLAHLATIALYRGMPCRVYNASDDSMMKMGEYFDLVADNYGLQRPPRVSREEAKTCISPAMLSFMDESRRLSNTRIKQELRAKLLYPDVAAGIRAALTSNTAIPE</sequence>
<keyword evidence="3" id="KW-1185">Reference proteome</keyword>
<feature type="domain" description="NAD(P)-binding" evidence="1">
    <location>
        <begin position="12"/>
        <end position="199"/>
    </location>
</feature>
<proteinExistence type="predicted"/>
<dbReference type="AlphaFoldDB" id="A0A4R3Y4P7"/>
<dbReference type="Pfam" id="PF13460">
    <property type="entry name" value="NAD_binding_10"/>
    <property type="match status" value="1"/>
</dbReference>
<evidence type="ECO:0000259" key="1">
    <source>
        <dbReference type="Pfam" id="PF13460"/>
    </source>
</evidence>
<dbReference type="PANTHER" id="PTHR48079">
    <property type="entry name" value="PROTEIN YEEZ"/>
    <property type="match status" value="1"/>
</dbReference>
<dbReference type="EMBL" id="SMCO01000007">
    <property type="protein sequence ID" value="TCV86381.1"/>
    <property type="molecule type" value="Genomic_DNA"/>
</dbReference>
<organism evidence="2 3">
    <name type="scientific">Sulfurirhabdus autotrophica</name>
    <dbReference type="NCBI Taxonomy" id="1706046"/>
    <lineage>
        <taxon>Bacteria</taxon>
        <taxon>Pseudomonadati</taxon>
        <taxon>Pseudomonadota</taxon>
        <taxon>Betaproteobacteria</taxon>
        <taxon>Nitrosomonadales</taxon>
        <taxon>Sulfuricellaceae</taxon>
        <taxon>Sulfurirhabdus</taxon>
    </lineage>
</organism>
<reference evidence="2 3" key="1">
    <citation type="submission" date="2019-03" db="EMBL/GenBank/DDBJ databases">
        <title>Genomic Encyclopedia of Type Strains, Phase IV (KMG-IV): sequencing the most valuable type-strain genomes for metagenomic binning, comparative biology and taxonomic classification.</title>
        <authorList>
            <person name="Goeker M."/>
        </authorList>
    </citation>
    <scope>NUCLEOTIDE SEQUENCE [LARGE SCALE GENOMIC DNA]</scope>
    <source>
        <strain evidence="2 3">DSM 100309</strain>
    </source>
</reference>
<gene>
    <name evidence="2" type="ORF">EDC63_10769</name>
</gene>
<dbReference type="GO" id="GO:0004029">
    <property type="term" value="F:aldehyde dehydrogenase (NAD+) activity"/>
    <property type="evidence" value="ECO:0007669"/>
    <property type="project" value="TreeGrafter"/>
</dbReference>
<evidence type="ECO:0000313" key="3">
    <source>
        <dbReference type="Proteomes" id="UP000295367"/>
    </source>
</evidence>
<comment type="caution">
    <text evidence="2">The sequence shown here is derived from an EMBL/GenBank/DDBJ whole genome shotgun (WGS) entry which is preliminary data.</text>
</comment>
<dbReference type="PANTHER" id="PTHR48079:SF6">
    <property type="entry name" value="NAD(P)-BINDING DOMAIN-CONTAINING PROTEIN-RELATED"/>
    <property type="match status" value="1"/>
</dbReference>
<evidence type="ECO:0000313" key="2">
    <source>
        <dbReference type="EMBL" id="TCV86381.1"/>
    </source>
</evidence>
<dbReference type="InterPro" id="IPR016040">
    <property type="entry name" value="NAD(P)-bd_dom"/>
</dbReference>
<name>A0A4R3Y4P7_9PROT</name>
<accession>A0A4R3Y4P7</accession>
<protein>
    <submittedName>
        <fullName evidence="2">Nucleoside-diphosphate-sugar epimerase</fullName>
    </submittedName>
</protein>
<dbReference type="GO" id="GO:0005737">
    <property type="term" value="C:cytoplasm"/>
    <property type="evidence" value="ECO:0007669"/>
    <property type="project" value="TreeGrafter"/>
</dbReference>
<dbReference type="InterPro" id="IPR051783">
    <property type="entry name" value="NAD(P)-dependent_oxidoreduct"/>
</dbReference>